<dbReference type="FunFam" id="1.20.1260.100:FF:000001">
    <property type="entry name" value="translocator protein 2"/>
    <property type="match status" value="1"/>
</dbReference>
<dbReference type="Pfam" id="PF03073">
    <property type="entry name" value="TspO_MBR"/>
    <property type="match status" value="1"/>
</dbReference>
<dbReference type="eggNOG" id="KOG3797">
    <property type="taxonomic scope" value="Eukaryota"/>
</dbReference>
<evidence type="ECO:0000256" key="4">
    <source>
        <dbReference type="ARBA" id="ARBA00022989"/>
    </source>
</evidence>
<dbReference type="InterPro" id="IPR038330">
    <property type="entry name" value="TspO/MBR-related_sf"/>
</dbReference>
<keyword evidence="4 6" id="KW-1133">Transmembrane helix</keyword>
<evidence type="ECO:0000256" key="3">
    <source>
        <dbReference type="ARBA" id="ARBA00022692"/>
    </source>
</evidence>
<feature type="transmembrane region" description="Helical" evidence="6">
    <location>
        <begin position="124"/>
        <end position="142"/>
    </location>
</feature>
<evidence type="ECO:0008006" key="9">
    <source>
        <dbReference type="Google" id="ProtNLM"/>
    </source>
</evidence>
<keyword evidence="3 6" id="KW-0812">Transmembrane</keyword>
<evidence type="ECO:0000256" key="5">
    <source>
        <dbReference type="ARBA" id="ARBA00023136"/>
    </source>
</evidence>
<dbReference type="PIRSF" id="PIRSF005859">
    <property type="entry name" value="PBR"/>
    <property type="match status" value="1"/>
</dbReference>
<dbReference type="Proteomes" id="UP000001514">
    <property type="component" value="Unassembled WGS sequence"/>
</dbReference>
<evidence type="ECO:0000256" key="6">
    <source>
        <dbReference type="SAM" id="Phobius"/>
    </source>
</evidence>
<dbReference type="GO" id="GO:0016020">
    <property type="term" value="C:membrane"/>
    <property type="evidence" value="ECO:0000318"/>
    <property type="project" value="GO_Central"/>
</dbReference>
<keyword evidence="5 6" id="KW-0472">Membrane</keyword>
<dbReference type="KEGG" id="smo:SELMODRAFT_88870"/>
<dbReference type="HOGENOM" id="CLU_091805_2_0_1"/>
<gene>
    <name evidence="7" type="ORF">SELMODRAFT_88870</name>
</gene>
<evidence type="ECO:0000256" key="2">
    <source>
        <dbReference type="ARBA" id="ARBA00007524"/>
    </source>
</evidence>
<name>D8R949_SELML</name>
<comment type="similarity">
    <text evidence="2">Belongs to the TspO/BZRP family.</text>
</comment>
<feature type="transmembrane region" description="Helical" evidence="6">
    <location>
        <begin position="67"/>
        <end position="87"/>
    </location>
</feature>
<evidence type="ECO:0000313" key="8">
    <source>
        <dbReference type="Proteomes" id="UP000001514"/>
    </source>
</evidence>
<dbReference type="PANTHER" id="PTHR10057:SF0">
    <property type="entry name" value="TRANSLOCATOR PROTEIN"/>
    <property type="match status" value="1"/>
</dbReference>
<feature type="transmembrane region" description="Helical" evidence="6">
    <location>
        <begin position="35"/>
        <end position="55"/>
    </location>
</feature>
<dbReference type="OrthoDB" id="8841220at2759"/>
<organism evidence="8">
    <name type="scientific">Selaginella moellendorffii</name>
    <name type="common">Spikemoss</name>
    <dbReference type="NCBI Taxonomy" id="88036"/>
    <lineage>
        <taxon>Eukaryota</taxon>
        <taxon>Viridiplantae</taxon>
        <taxon>Streptophyta</taxon>
        <taxon>Embryophyta</taxon>
        <taxon>Tracheophyta</taxon>
        <taxon>Lycopodiopsida</taxon>
        <taxon>Selaginellales</taxon>
        <taxon>Selaginellaceae</taxon>
        <taxon>Selaginella</taxon>
    </lineage>
</organism>
<dbReference type="Gramene" id="EFJ31088">
    <property type="protein sequence ID" value="EFJ31088"/>
    <property type="gene ID" value="SELMODRAFT_88870"/>
</dbReference>
<dbReference type="CDD" id="cd15904">
    <property type="entry name" value="TSPO_MBR"/>
    <property type="match status" value="1"/>
</dbReference>
<dbReference type="GO" id="GO:0033013">
    <property type="term" value="P:tetrapyrrole metabolic process"/>
    <property type="evidence" value="ECO:0007669"/>
    <property type="project" value="UniProtKB-ARBA"/>
</dbReference>
<dbReference type="InterPro" id="IPR004307">
    <property type="entry name" value="TspO_MBR"/>
</dbReference>
<dbReference type="EMBL" id="GL377574">
    <property type="protein sequence ID" value="EFJ31088.1"/>
    <property type="molecule type" value="Genomic_DNA"/>
</dbReference>
<evidence type="ECO:0000256" key="1">
    <source>
        <dbReference type="ARBA" id="ARBA00004141"/>
    </source>
</evidence>
<evidence type="ECO:0000313" key="7">
    <source>
        <dbReference type="EMBL" id="EFJ31088.1"/>
    </source>
</evidence>
<feature type="transmembrane region" description="Helical" evidence="6">
    <location>
        <begin position="93"/>
        <end position="112"/>
    </location>
</feature>
<dbReference type="AlphaFoldDB" id="D8R949"/>
<dbReference type="InParanoid" id="D8R949"/>
<accession>D8R949</accession>
<proteinExistence type="inferred from homology"/>
<reference evidence="7 8" key="1">
    <citation type="journal article" date="2011" name="Science">
        <title>The Selaginella genome identifies genetic changes associated with the evolution of vascular plants.</title>
        <authorList>
            <person name="Banks J.A."/>
            <person name="Nishiyama T."/>
            <person name="Hasebe M."/>
            <person name="Bowman J.L."/>
            <person name="Gribskov M."/>
            <person name="dePamphilis C."/>
            <person name="Albert V.A."/>
            <person name="Aono N."/>
            <person name="Aoyama T."/>
            <person name="Ambrose B.A."/>
            <person name="Ashton N.W."/>
            <person name="Axtell M.J."/>
            <person name="Barker E."/>
            <person name="Barker M.S."/>
            <person name="Bennetzen J.L."/>
            <person name="Bonawitz N.D."/>
            <person name="Chapple C."/>
            <person name="Cheng C."/>
            <person name="Correa L.G."/>
            <person name="Dacre M."/>
            <person name="DeBarry J."/>
            <person name="Dreyer I."/>
            <person name="Elias M."/>
            <person name="Engstrom E.M."/>
            <person name="Estelle M."/>
            <person name="Feng L."/>
            <person name="Finet C."/>
            <person name="Floyd S.K."/>
            <person name="Frommer W.B."/>
            <person name="Fujita T."/>
            <person name="Gramzow L."/>
            <person name="Gutensohn M."/>
            <person name="Harholt J."/>
            <person name="Hattori M."/>
            <person name="Heyl A."/>
            <person name="Hirai T."/>
            <person name="Hiwatashi Y."/>
            <person name="Ishikawa M."/>
            <person name="Iwata M."/>
            <person name="Karol K.G."/>
            <person name="Koehler B."/>
            <person name="Kolukisaoglu U."/>
            <person name="Kubo M."/>
            <person name="Kurata T."/>
            <person name="Lalonde S."/>
            <person name="Li K."/>
            <person name="Li Y."/>
            <person name="Litt A."/>
            <person name="Lyons E."/>
            <person name="Manning G."/>
            <person name="Maruyama T."/>
            <person name="Michael T.P."/>
            <person name="Mikami K."/>
            <person name="Miyazaki S."/>
            <person name="Morinaga S."/>
            <person name="Murata T."/>
            <person name="Mueller-Roeber B."/>
            <person name="Nelson D.R."/>
            <person name="Obara M."/>
            <person name="Oguri Y."/>
            <person name="Olmstead R.G."/>
            <person name="Onodera N."/>
            <person name="Petersen B.L."/>
            <person name="Pils B."/>
            <person name="Prigge M."/>
            <person name="Rensing S.A."/>
            <person name="Riano-Pachon D.M."/>
            <person name="Roberts A.W."/>
            <person name="Sato Y."/>
            <person name="Scheller H.V."/>
            <person name="Schulz B."/>
            <person name="Schulz C."/>
            <person name="Shakirov E.V."/>
            <person name="Shibagaki N."/>
            <person name="Shinohara N."/>
            <person name="Shippen D.E."/>
            <person name="Soerensen I."/>
            <person name="Sotooka R."/>
            <person name="Sugimoto N."/>
            <person name="Sugita M."/>
            <person name="Sumikawa N."/>
            <person name="Tanurdzic M."/>
            <person name="Theissen G."/>
            <person name="Ulvskov P."/>
            <person name="Wakazuki S."/>
            <person name="Weng J.K."/>
            <person name="Willats W.W."/>
            <person name="Wipf D."/>
            <person name="Wolf P.G."/>
            <person name="Yang L."/>
            <person name="Zimmer A.D."/>
            <person name="Zhu Q."/>
            <person name="Mitros T."/>
            <person name="Hellsten U."/>
            <person name="Loque D."/>
            <person name="Otillar R."/>
            <person name="Salamov A."/>
            <person name="Schmutz J."/>
            <person name="Shapiro H."/>
            <person name="Lindquist E."/>
            <person name="Lucas S."/>
            <person name="Rokhsar D."/>
            <person name="Grigoriev I.V."/>
        </authorList>
    </citation>
    <scope>NUCLEOTIDE SEQUENCE [LARGE SCALE GENOMIC DNA]</scope>
</reference>
<dbReference type="OMA" id="VWAAYLC"/>
<dbReference type="PANTHER" id="PTHR10057">
    <property type="entry name" value="PERIPHERAL-TYPE BENZODIAZEPINE RECEPTOR"/>
    <property type="match status" value="1"/>
</dbReference>
<keyword evidence="8" id="KW-1185">Reference proteome</keyword>
<dbReference type="STRING" id="88036.D8R949"/>
<comment type="subcellular location">
    <subcellularLocation>
        <location evidence="1">Membrane</location>
        <topology evidence="1">Multi-pass membrane protein</topology>
    </subcellularLocation>
</comment>
<sequence length="144" mass="15781">MGVPLAAGSLVAAFNRPDEWYFQLKKPSWTPPAPVIGFAWSLLYPLMGAAAWLVWRNGGFEEQRSALTIFGVQLGFNLLWQVAFFGLRNPALAFLDISILVLLVGICVWAFGKSSAAAANAMKVYLLWVIFAAALNYKICALNP</sequence>
<dbReference type="Gene3D" id="1.20.1260.100">
    <property type="entry name" value="TspO/MBR protein"/>
    <property type="match status" value="1"/>
</dbReference>
<dbReference type="FunCoup" id="D8R949">
    <property type="interactions" value="92"/>
</dbReference>
<protein>
    <recommendedName>
        <fullName evidence="9">Tryptophan-rich sensory protein</fullName>
    </recommendedName>
</protein>